<accession>A0A2H3D9C5</accession>
<name>A0A2H3D9C5_ARMGA</name>
<protein>
    <submittedName>
        <fullName evidence="2">Uncharacterized protein</fullName>
    </submittedName>
</protein>
<dbReference type="InParanoid" id="A0A2H3D9C5"/>
<evidence type="ECO:0000256" key="1">
    <source>
        <dbReference type="SAM" id="MobiDB-lite"/>
    </source>
</evidence>
<evidence type="ECO:0000313" key="3">
    <source>
        <dbReference type="Proteomes" id="UP000217790"/>
    </source>
</evidence>
<reference evidence="3" key="1">
    <citation type="journal article" date="2017" name="Nat. Ecol. Evol.">
        <title>Genome expansion and lineage-specific genetic innovations in the forest pathogenic fungi Armillaria.</title>
        <authorList>
            <person name="Sipos G."/>
            <person name="Prasanna A.N."/>
            <person name="Walter M.C."/>
            <person name="O'Connor E."/>
            <person name="Balint B."/>
            <person name="Krizsan K."/>
            <person name="Kiss B."/>
            <person name="Hess J."/>
            <person name="Varga T."/>
            <person name="Slot J."/>
            <person name="Riley R."/>
            <person name="Boka B."/>
            <person name="Rigling D."/>
            <person name="Barry K."/>
            <person name="Lee J."/>
            <person name="Mihaltcheva S."/>
            <person name="LaButti K."/>
            <person name="Lipzen A."/>
            <person name="Waldron R."/>
            <person name="Moloney N.M."/>
            <person name="Sperisen C."/>
            <person name="Kredics L."/>
            <person name="Vagvoelgyi C."/>
            <person name="Patrignani A."/>
            <person name="Fitzpatrick D."/>
            <person name="Nagy I."/>
            <person name="Doyle S."/>
            <person name="Anderson J.B."/>
            <person name="Grigoriev I.V."/>
            <person name="Gueldener U."/>
            <person name="Muensterkoetter M."/>
            <person name="Nagy L.G."/>
        </authorList>
    </citation>
    <scope>NUCLEOTIDE SEQUENCE [LARGE SCALE GENOMIC DNA]</scope>
    <source>
        <strain evidence="3">Ar21-2</strain>
    </source>
</reference>
<proteinExistence type="predicted"/>
<gene>
    <name evidence="2" type="ORF">ARMGADRAFT_1013609</name>
</gene>
<evidence type="ECO:0000313" key="2">
    <source>
        <dbReference type="EMBL" id="PBK91819.1"/>
    </source>
</evidence>
<dbReference type="EMBL" id="KZ293660">
    <property type="protein sequence ID" value="PBK91819.1"/>
    <property type="molecule type" value="Genomic_DNA"/>
</dbReference>
<dbReference type="AlphaFoldDB" id="A0A2H3D9C5"/>
<organism evidence="2 3">
    <name type="scientific">Armillaria gallica</name>
    <name type="common">Bulbous honey fungus</name>
    <name type="synonym">Armillaria bulbosa</name>
    <dbReference type="NCBI Taxonomy" id="47427"/>
    <lineage>
        <taxon>Eukaryota</taxon>
        <taxon>Fungi</taxon>
        <taxon>Dikarya</taxon>
        <taxon>Basidiomycota</taxon>
        <taxon>Agaricomycotina</taxon>
        <taxon>Agaricomycetes</taxon>
        <taxon>Agaricomycetidae</taxon>
        <taxon>Agaricales</taxon>
        <taxon>Marasmiineae</taxon>
        <taxon>Physalacriaceae</taxon>
        <taxon>Armillaria</taxon>
    </lineage>
</organism>
<keyword evidence="3" id="KW-1185">Reference proteome</keyword>
<sequence>MSAWLPQACISLWQLDLIEKHHSVWHREESSRYQQSRPSAPKLPTARSTVLTGIPGTSLIEFKLQSELSVTIPKHEDRAVP</sequence>
<dbReference type="Proteomes" id="UP000217790">
    <property type="component" value="Unassembled WGS sequence"/>
</dbReference>
<feature type="region of interest" description="Disordered" evidence="1">
    <location>
        <begin position="28"/>
        <end position="48"/>
    </location>
</feature>